<name>A0A2T0BF90_9CLOT</name>
<accession>A0A2T0BF90</accession>
<protein>
    <submittedName>
        <fullName evidence="3">BlaR1 peptidase M56</fullName>
    </submittedName>
</protein>
<proteinExistence type="predicted"/>
<feature type="transmembrane region" description="Helical" evidence="2">
    <location>
        <begin position="130"/>
        <end position="155"/>
    </location>
</feature>
<feature type="region of interest" description="Disordered" evidence="1">
    <location>
        <begin position="86"/>
        <end position="113"/>
    </location>
</feature>
<evidence type="ECO:0000313" key="4">
    <source>
        <dbReference type="Proteomes" id="UP000237798"/>
    </source>
</evidence>
<evidence type="ECO:0000256" key="1">
    <source>
        <dbReference type="SAM" id="MobiDB-lite"/>
    </source>
</evidence>
<keyword evidence="2" id="KW-0472">Membrane</keyword>
<keyword evidence="4" id="KW-1185">Reference proteome</keyword>
<dbReference type="EMBL" id="PVXP01000054">
    <property type="protein sequence ID" value="PRR82493.1"/>
    <property type="molecule type" value="Genomic_DNA"/>
</dbReference>
<feature type="compositionally biased region" description="Polar residues" evidence="1">
    <location>
        <begin position="102"/>
        <end position="113"/>
    </location>
</feature>
<dbReference type="Proteomes" id="UP000237798">
    <property type="component" value="Unassembled WGS sequence"/>
</dbReference>
<keyword evidence="2" id="KW-0812">Transmembrane</keyword>
<reference evidence="3 4" key="1">
    <citation type="submission" date="2018-03" db="EMBL/GenBank/DDBJ databases">
        <title>Genome sequence of Clostridium luticellarii DSM 29923.</title>
        <authorList>
            <person name="Poehlein A."/>
            <person name="Daniel R."/>
        </authorList>
    </citation>
    <scope>NUCLEOTIDE SEQUENCE [LARGE SCALE GENOMIC DNA]</scope>
    <source>
        <strain evidence="3 4">DSM 29923</strain>
    </source>
</reference>
<keyword evidence="2" id="KW-1133">Transmembrane helix</keyword>
<feature type="transmembrane region" description="Helical" evidence="2">
    <location>
        <begin position="6"/>
        <end position="28"/>
    </location>
</feature>
<evidence type="ECO:0000256" key="2">
    <source>
        <dbReference type="SAM" id="Phobius"/>
    </source>
</evidence>
<evidence type="ECO:0000313" key="3">
    <source>
        <dbReference type="EMBL" id="PRR82493.1"/>
    </source>
</evidence>
<sequence>MMFISSIFKFVLYSTILGSMSAFLIFILKFLSKRKLQIKFINLLWLFLLIRLLIPWAPQTSFSIYNVYNPLENPAIQSRFTDKYQADNETSDPDLNKPADISDNSNSVKSGNTVIDTQTSSETRISNFEIWALAWGSVCILLITATALTTTMFYIKL</sequence>
<dbReference type="RefSeq" id="WP_146127608.1">
    <property type="nucleotide sequence ID" value="NZ_JALCQO010000028.1"/>
</dbReference>
<dbReference type="AlphaFoldDB" id="A0A2T0BF90"/>
<organism evidence="3 4">
    <name type="scientific">Clostridium luticellarii</name>
    <dbReference type="NCBI Taxonomy" id="1691940"/>
    <lineage>
        <taxon>Bacteria</taxon>
        <taxon>Bacillati</taxon>
        <taxon>Bacillota</taxon>
        <taxon>Clostridia</taxon>
        <taxon>Eubacteriales</taxon>
        <taxon>Clostridiaceae</taxon>
        <taxon>Clostridium</taxon>
    </lineage>
</organism>
<comment type="caution">
    <text evidence="3">The sequence shown here is derived from an EMBL/GenBank/DDBJ whole genome shotgun (WGS) entry which is preliminary data.</text>
</comment>
<gene>
    <name evidence="3" type="ORF">CLLU_28450</name>
</gene>